<name>A0A1H4MYF2_9PSED</name>
<evidence type="ECO:0000256" key="6">
    <source>
        <dbReference type="ARBA" id="ARBA00023136"/>
    </source>
</evidence>
<comment type="subcellular location">
    <subcellularLocation>
        <location evidence="1">Membrane</location>
        <topology evidence="1">Multi-pass membrane protein</topology>
    </subcellularLocation>
</comment>
<feature type="transmembrane region" description="Helical" evidence="7">
    <location>
        <begin position="100"/>
        <end position="119"/>
    </location>
</feature>
<feature type="transmembrane region" description="Helical" evidence="7">
    <location>
        <begin position="170"/>
        <end position="193"/>
    </location>
</feature>
<evidence type="ECO:0000256" key="1">
    <source>
        <dbReference type="ARBA" id="ARBA00004141"/>
    </source>
</evidence>
<evidence type="ECO:0000256" key="5">
    <source>
        <dbReference type="ARBA" id="ARBA00022989"/>
    </source>
</evidence>
<feature type="transmembrane region" description="Helical" evidence="7">
    <location>
        <begin position="34"/>
        <end position="54"/>
    </location>
</feature>
<evidence type="ECO:0000256" key="7">
    <source>
        <dbReference type="SAM" id="Phobius"/>
    </source>
</evidence>
<gene>
    <name evidence="8" type="ORF">SAMN05216178_2604</name>
</gene>
<feature type="transmembrane region" description="Helical" evidence="7">
    <location>
        <begin position="66"/>
        <end position="88"/>
    </location>
</feature>
<evidence type="ECO:0000256" key="2">
    <source>
        <dbReference type="ARBA" id="ARBA00022448"/>
    </source>
</evidence>
<dbReference type="GO" id="GO:0016020">
    <property type="term" value="C:membrane"/>
    <property type="evidence" value="ECO:0007669"/>
    <property type="project" value="UniProtKB-SubCell"/>
</dbReference>
<feature type="transmembrane region" description="Helical" evidence="7">
    <location>
        <begin position="125"/>
        <end position="149"/>
    </location>
</feature>
<accession>A0A1H4MYF2</accession>
<keyword evidence="6 7" id="KW-0472">Membrane</keyword>
<reference evidence="9" key="1">
    <citation type="submission" date="2016-10" db="EMBL/GenBank/DDBJ databases">
        <authorList>
            <person name="Varghese N."/>
            <person name="Submissions S."/>
        </authorList>
    </citation>
    <scope>NUCLEOTIDE SEQUENCE [LARGE SCALE GENOMIC DNA]</scope>
    <source>
        <strain evidence="9">DSM 9751</strain>
    </source>
</reference>
<feature type="transmembrane region" description="Helical" evidence="7">
    <location>
        <begin position="199"/>
        <end position="222"/>
    </location>
</feature>
<dbReference type="InterPro" id="IPR004776">
    <property type="entry name" value="Mem_transp_PIN-like"/>
</dbReference>
<feature type="transmembrane region" description="Helical" evidence="7">
    <location>
        <begin position="261"/>
        <end position="282"/>
    </location>
</feature>
<evidence type="ECO:0000313" key="8">
    <source>
        <dbReference type="EMBL" id="SEB87993.1"/>
    </source>
</evidence>
<dbReference type="GO" id="GO:0055085">
    <property type="term" value="P:transmembrane transport"/>
    <property type="evidence" value="ECO:0007669"/>
    <property type="project" value="InterPro"/>
</dbReference>
<evidence type="ECO:0008006" key="10">
    <source>
        <dbReference type="Google" id="ProtNLM"/>
    </source>
</evidence>
<dbReference type="Proteomes" id="UP000198982">
    <property type="component" value="Unassembled WGS sequence"/>
</dbReference>
<evidence type="ECO:0000256" key="4">
    <source>
        <dbReference type="ARBA" id="ARBA00022692"/>
    </source>
</evidence>
<dbReference type="PANTHER" id="PTHR36838:SF3">
    <property type="entry name" value="TRANSPORTER AUXIN EFFLUX CARRIER EC FAMILY"/>
    <property type="match status" value="1"/>
</dbReference>
<dbReference type="Pfam" id="PF03547">
    <property type="entry name" value="Mem_trans"/>
    <property type="match status" value="1"/>
</dbReference>
<dbReference type="AlphaFoldDB" id="A0A1H4MYF2"/>
<organism evidence="8 9">
    <name type="scientific">Pseudomonas saponiphila</name>
    <dbReference type="NCBI Taxonomy" id="556534"/>
    <lineage>
        <taxon>Bacteria</taxon>
        <taxon>Pseudomonadati</taxon>
        <taxon>Pseudomonadota</taxon>
        <taxon>Gammaproteobacteria</taxon>
        <taxon>Pseudomonadales</taxon>
        <taxon>Pseudomonadaceae</taxon>
        <taxon>Pseudomonas</taxon>
    </lineage>
</organism>
<evidence type="ECO:0000256" key="3">
    <source>
        <dbReference type="ARBA" id="ARBA00022475"/>
    </source>
</evidence>
<sequence length="315" mass="33615">MDKVFTVVMPLFAMIFAGYWIVRLEVIGTETVKGLVGVVFWLFLPCFIFIKTLGTREHGELDWALLGAYYLACLVTFMIAAVGGRLIWGGNARVAGLRGLTSISGVVGYMGLPLMVMAFGDEAALPTLMITMADNLVILAGGALIMELTEPREAQDKPDLVRVLLTTGKSIISNPLILAVALAALCIALQWQLPSPLQIFATQMTNATGPLALVALGAAFAVHRRQNLIKGDSLALALLKVVLLPVLVFVSARYGFGLGDFLVKIAVIMAALPVAVNVFILASRYKTYETEVSSSMLLSAVMGIGVISGLLVVLD</sequence>
<keyword evidence="5 7" id="KW-1133">Transmembrane helix</keyword>
<feature type="transmembrane region" description="Helical" evidence="7">
    <location>
        <begin position="294"/>
        <end position="314"/>
    </location>
</feature>
<dbReference type="EMBL" id="FNTJ01000001">
    <property type="protein sequence ID" value="SEB87993.1"/>
    <property type="molecule type" value="Genomic_DNA"/>
</dbReference>
<protein>
    <recommendedName>
        <fullName evidence="10">Permease</fullName>
    </recommendedName>
</protein>
<dbReference type="RefSeq" id="WP_092314067.1">
    <property type="nucleotide sequence ID" value="NZ_FNTJ01000001.1"/>
</dbReference>
<feature type="transmembrane region" description="Helical" evidence="7">
    <location>
        <begin position="6"/>
        <end position="22"/>
    </location>
</feature>
<keyword evidence="3" id="KW-1003">Cell membrane</keyword>
<keyword evidence="9" id="KW-1185">Reference proteome</keyword>
<dbReference type="PANTHER" id="PTHR36838">
    <property type="entry name" value="AUXIN EFFLUX CARRIER FAMILY PROTEIN"/>
    <property type="match status" value="1"/>
</dbReference>
<keyword evidence="2" id="KW-0813">Transport</keyword>
<feature type="transmembrane region" description="Helical" evidence="7">
    <location>
        <begin position="234"/>
        <end position="255"/>
    </location>
</feature>
<keyword evidence="4 7" id="KW-0812">Transmembrane</keyword>
<proteinExistence type="predicted"/>
<evidence type="ECO:0000313" key="9">
    <source>
        <dbReference type="Proteomes" id="UP000198982"/>
    </source>
</evidence>